<name>A0A7V8SW15_9BACT</name>
<organism evidence="1 2">
    <name type="scientific">Candidatus Acidiferrum panamense</name>
    <dbReference type="NCBI Taxonomy" id="2741543"/>
    <lineage>
        <taxon>Bacteria</taxon>
        <taxon>Pseudomonadati</taxon>
        <taxon>Acidobacteriota</taxon>
        <taxon>Terriglobia</taxon>
        <taxon>Candidatus Acidiferrales</taxon>
        <taxon>Candidatus Acidiferrum</taxon>
    </lineage>
</organism>
<dbReference type="Gene3D" id="3.20.20.30">
    <property type="entry name" value="Luciferase-like domain"/>
    <property type="match status" value="1"/>
</dbReference>
<reference evidence="1" key="1">
    <citation type="submission" date="2020-06" db="EMBL/GenBank/DDBJ databases">
        <title>Legume-microbial interactions unlock mineral nutrients during tropical forest succession.</title>
        <authorList>
            <person name="Epihov D.Z."/>
        </authorList>
    </citation>
    <scope>NUCLEOTIDE SEQUENCE [LARGE SCALE GENOMIC DNA]</scope>
    <source>
        <strain evidence="1">Pan2503</strain>
    </source>
</reference>
<gene>
    <name evidence="1" type="ORF">HRJ53_05525</name>
</gene>
<proteinExistence type="predicted"/>
<accession>A0A7V8SW15</accession>
<evidence type="ECO:0000313" key="2">
    <source>
        <dbReference type="Proteomes" id="UP000567293"/>
    </source>
</evidence>
<keyword evidence="2" id="KW-1185">Reference proteome</keyword>
<dbReference type="SUPFAM" id="SSF51679">
    <property type="entry name" value="Bacterial luciferase-like"/>
    <property type="match status" value="1"/>
</dbReference>
<sequence length="107" mass="11678">MKMFGELRLVRALTDEQIAAMRDPRLAATTKLPRVEDAVKAGGFLTGTPADIIEQLKAVEKRYPGVDRVVCATPLGTPLEVQLEDLDRFAKEVMPAFRPAKIAAAAE</sequence>
<dbReference type="InterPro" id="IPR036661">
    <property type="entry name" value="Luciferase-like_sf"/>
</dbReference>
<dbReference type="EMBL" id="JACDQQ010000538">
    <property type="protein sequence ID" value="MBA0084434.1"/>
    <property type="molecule type" value="Genomic_DNA"/>
</dbReference>
<protein>
    <submittedName>
        <fullName evidence="1">Uncharacterized protein</fullName>
    </submittedName>
</protein>
<dbReference type="Proteomes" id="UP000567293">
    <property type="component" value="Unassembled WGS sequence"/>
</dbReference>
<dbReference type="AlphaFoldDB" id="A0A7V8SW15"/>
<dbReference type="GO" id="GO:0016705">
    <property type="term" value="F:oxidoreductase activity, acting on paired donors, with incorporation or reduction of molecular oxygen"/>
    <property type="evidence" value="ECO:0007669"/>
    <property type="project" value="InterPro"/>
</dbReference>
<evidence type="ECO:0000313" key="1">
    <source>
        <dbReference type="EMBL" id="MBA0084434.1"/>
    </source>
</evidence>
<comment type="caution">
    <text evidence="1">The sequence shown here is derived from an EMBL/GenBank/DDBJ whole genome shotgun (WGS) entry which is preliminary data.</text>
</comment>